<dbReference type="InterPro" id="IPR050249">
    <property type="entry name" value="Pseudomonas-type_ThrB"/>
</dbReference>
<reference evidence="3" key="1">
    <citation type="submission" date="2016-10" db="EMBL/GenBank/DDBJ databases">
        <authorList>
            <person name="Varghese N."/>
            <person name="Submissions S."/>
        </authorList>
    </citation>
    <scope>NUCLEOTIDE SEQUENCE [LARGE SCALE GENOMIC DNA]</scope>
    <source>
        <strain evidence="3">DSM 19891</strain>
    </source>
</reference>
<keyword evidence="2" id="KW-0418">Kinase</keyword>
<dbReference type="STRING" id="440514.SAMN04488010_0684"/>
<dbReference type="Proteomes" id="UP000199462">
    <property type="component" value="Unassembled WGS sequence"/>
</dbReference>
<evidence type="ECO:0000313" key="3">
    <source>
        <dbReference type="Proteomes" id="UP000199462"/>
    </source>
</evidence>
<dbReference type="PANTHER" id="PTHR21064">
    <property type="entry name" value="AMINOGLYCOSIDE PHOSPHOTRANSFERASE DOMAIN-CONTAINING PROTEIN-RELATED"/>
    <property type="match status" value="1"/>
</dbReference>
<dbReference type="RefSeq" id="WP_091901446.1">
    <property type="nucleotide sequence ID" value="NZ_FOYX01000001.1"/>
</dbReference>
<protein>
    <submittedName>
        <fullName evidence="2">Ser/Thr protein kinase RdoA involved in Cpx stress response, MazF antagonist</fullName>
    </submittedName>
</protein>
<organism evidence="2 3">
    <name type="scientific">Maribacter stanieri</name>
    <dbReference type="NCBI Taxonomy" id="440514"/>
    <lineage>
        <taxon>Bacteria</taxon>
        <taxon>Pseudomonadati</taxon>
        <taxon>Bacteroidota</taxon>
        <taxon>Flavobacteriia</taxon>
        <taxon>Flavobacteriales</taxon>
        <taxon>Flavobacteriaceae</taxon>
        <taxon>Maribacter</taxon>
    </lineage>
</organism>
<keyword evidence="2" id="KW-0808">Transferase</keyword>
<keyword evidence="3" id="KW-1185">Reference proteome</keyword>
<name>A0A1I6HSC7_9FLAO</name>
<gene>
    <name evidence="2" type="ORF">SAMN04488010_0684</name>
</gene>
<proteinExistence type="predicted"/>
<dbReference type="PANTHER" id="PTHR21064:SF5">
    <property type="entry name" value="SLR1880 PROTEIN"/>
    <property type="match status" value="1"/>
</dbReference>
<evidence type="ECO:0000259" key="1">
    <source>
        <dbReference type="Pfam" id="PF01636"/>
    </source>
</evidence>
<dbReference type="SUPFAM" id="SSF56112">
    <property type="entry name" value="Protein kinase-like (PK-like)"/>
    <property type="match status" value="1"/>
</dbReference>
<dbReference type="EMBL" id="FOYX01000001">
    <property type="protein sequence ID" value="SFR57323.1"/>
    <property type="molecule type" value="Genomic_DNA"/>
</dbReference>
<feature type="domain" description="Aminoglycoside phosphotransferase" evidence="1">
    <location>
        <begin position="22"/>
        <end position="258"/>
    </location>
</feature>
<evidence type="ECO:0000313" key="2">
    <source>
        <dbReference type="EMBL" id="SFR57323.1"/>
    </source>
</evidence>
<sequence>MTHQSILHILLEFNLNTSKFEFTTLNSGLINDTYLVSGDTGQQYILQKINHKVFKNPEVLMNNINYTLPSLSANDYAQITFLSTTDGQNCLKKDDEFWRIMTFIPNSTTYDTTTDTDIAFEAGRIIGRFHDLLKTVDVEIIEDTLPKFHNLAYRTQEFKEALKKTTPEKKEIAHNAIEQAHHFLKELEQLNNENLPFRVCHNDTKLNNILFTKATQKALCLIDLDTIMKGYFFYDFGDAIRTVVNNAPEDEQNHDLIHFDEHLFKAFVDGLASNNTFLSSADISSLPLGAVFMPFIHGLRALTDYLNNNKYYKVTYENQNLDRCLSLFNFAEKALAKKDFMASYTQQKLGRL</sequence>
<dbReference type="InterPro" id="IPR011009">
    <property type="entry name" value="Kinase-like_dom_sf"/>
</dbReference>
<dbReference type="GO" id="GO:0016301">
    <property type="term" value="F:kinase activity"/>
    <property type="evidence" value="ECO:0007669"/>
    <property type="project" value="UniProtKB-KW"/>
</dbReference>
<accession>A0A1I6HSC7</accession>
<dbReference type="InterPro" id="IPR002575">
    <property type="entry name" value="Aminoglycoside_PTrfase"/>
</dbReference>
<dbReference type="Gene3D" id="3.90.1200.10">
    <property type="match status" value="1"/>
</dbReference>
<dbReference type="Pfam" id="PF01636">
    <property type="entry name" value="APH"/>
    <property type="match status" value="1"/>
</dbReference>
<dbReference type="AlphaFoldDB" id="A0A1I6HSC7"/>